<keyword evidence="7 14" id="KW-0378">Hydrolase</keyword>
<keyword evidence="9 16" id="KW-0460">Magnesium</keyword>
<keyword evidence="6 14" id="KW-0227">DNA damage</keyword>
<dbReference type="NCBIfam" id="NF008746">
    <property type="entry name" value="PRK11779.1"/>
    <property type="match status" value="1"/>
</dbReference>
<evidence type="ECO:0000256" key="13">
    <source>
        <dbReference type="ARBA" id="ARBA00046792"/>
    </source>
</evidence>
<dbReference type="PROSITE" id="PS51784">
    <property type="entry name" value="EXOI_SH3"/>
    <property type="match status" value="1"/>
</dbReference>
<keyword evidence="5 16" id="KW-0479">Metal-binding</keyword>
<dbReference type="CDD" id="cd06138">
    <property type="entry name" value="ExoI_N"/>
    <property type="match status" value="1"/>
</dbReference>
<keyword evidence="11 14" id="KW-0234">DNA repair</keyword>
<keyword evidence="20" id="KW-1185">Reference proteome</keyword>
<evidence type="ECO:0000313" key="20">
    <source>
        <dbReference type="Proteomes" id="UP000000669"/>
    </source>
</evidence>
<evidence type="ECO:0000256" key="15">
    <source>
        <dbReference type="PIRSR" id="PIRSR000977-1"/>
    </source>
</evidence>
<feature type="binding site" evidence="15">
    <location>
        <position position="16"/>
    </location>
    <ligand>
        <name>substrate</name>
    </ligand>
</feature>
<evidence type="ECO:0000256" key="11">
    <source>
        <dbReference type="ARBA" id="ARBA00023204"/>
    </source>
</evidence>
<dbReference type="KEGG" id="bcc:BCc_364"/>
<dbReference type="FunFam" id="3.30.420.10:FF:000033">
    <property type="entry name" value="Exodeoxyribonuclease I"/>
    <property type="match status" value="1"/>
</dbReference>
<dbReference type="GO" id="GO:0006281">
    <property type="term" value="P:DNA repair"/>
    <property type="evidence" value="ECO:0007669"/>
    <property type="project" value="UniProtKB-KW"/>
</dbReference>
<dbReference type="Pfam" id="PF26016">
    <property type="entry name" value="ExoI_C"/>
    <property type="match status" value="1"/>
</dbReference>
<dbReference type="RefSeq" id="WP_011672736.1">
    <property type="nucleotide sequence ID" value="NC_008513.1"/>
</dbReference>
<evidence type="ECO:0000256" key="2">
    <source>
        <dbReference type="ARBA" id="ARBA00012108"/>
    </source>
</evidence>
<dbReference type="OrthoDB" id="9763470at2"/>
<dbReference type="PIRSF" id="PIRSF000977">
    <property type="entry name" value="Exodeoxyribonuclease_I"/>
    <property type="match status" value="1"/>
</dbReference>
<dbReference type="GO" id="GO:0046872">
    <property type="term" value="F:metal ion binding"/>
    <property type="evidence" value="ECO:0007669"/>
    <property type="project" value="UniProtKB-KW"/>
</dbReference>
<evidence type="ECO:0000256" key="16">
    <source>
        <dbReference type="PIRSR" id="PIRSR000977-2"/>
    </source>
</evidence>
<dbReference type="PROSITE" id="PS51785">
    <property type="entry name" value="EXOI_C"/>
    <property type="match status" value="1"/>
</dbReference>
<dbReference type="InterPro" id="IPR038649">
    <property type="entry name" value="EXOI_SH3_sf"/>
</dbReference>
<dbReference type="Pfam" id="PF08411">
    <property type="entry name" value="ExoI_SH3"/>
    <property type="match status" value="1"/>
</dbReference>
<dbReference type="AlphaFoldDB" id="Q056Y2"/>
<keyword evidence="4 14" id="KW-0540">Nuclease</keyword>
<feature type="binding site" evidence="16">
    <location>
        <position position="185"/>
    </location>
    <ligand>
        <name>Mg(2+)</name>
        <dbReference type="ChEBI" id="CHEBI:18420"/>
        <label>2</label>
    </ligand>
</feature>
<feature type="binding site" evidence="16">
    <location>
        <position position="16"/>
    </location>
    <ligand>
        <name>Mg(2+)</name>
        <dbReference type="ChEBI" id="CHEBI:18420"/>
        <label>2</label>
    </ligand>
</feature>
<dbReference type="InterPro" id="IPR036397">
    <property type="entry name" value="RNaseH_sf"/>
</dbReference>
<dbReference type="Gene3D" id="3.30.1520.20">
    <property type="entry name" value="Exonuclease ExoI, domain 2"/>
    <property type="match status" value="1"/>
</dbReference>
<dbReference type="GO" id="GO:0008310">
    <property type="term" value="F:single-stranded DNA 3'-5' DNA exonuclease activity"/>
    <property type="evidence" value="ECO:0007669"/>
    <property type="project" value="UniProtKB-EC"/>
</dbReference>
<comment type="catalytic activity">
    <reaction evidence="1 14">
        <text>Exonucleolytic cleavage in the 3'- to 5'-direction to yield nucleoside 5'-phosphates.</text>
        <dbReference type="EC" id="3.1.11.1"/>
    </reaction>
</comment>
<dbReference type="SUPFAM" id="SSF53098">
    <property type="entry name" value="Ribonuclease H-like"/>
    <property type="match status" value="1"/>
</dbReference>
<dbReference type="InterPro" id="IPR013620">
    <property type="entry name" value="Exonuc_1_SH3"/>
</dbReference>
<proteinExistence type="predicted"/>
<evidence type="ECO:0000259" key="17">
    <source>
        <dbReference type="PROSITE" id="PS51784"/>
    </source>
</evidence>
<dbReference type="InterPro" id="IPR012337">
    <property type="entry name" value="RNaseH-like_sf"/>
</dbReference>
<dbReference type="Proteomes" id="UP000000669">
    <property type="component" value="Chromosome"/>
</dbReference>
<evidence type="ECO:0000313" key="19">
    <source>
        <dbReference type="EMBL" id="ABJ90817.1"/>
    </source>
</evidence>
<feature type="domain" description="ExoI C-terminal" evidence="18">
    <location>
        <begin position="352"/>
        <end position="468"/>
    </location>
</feature>
<comment type="cofactor">
    <cofactor evidence="16">
        <name>Mg(2+)</name>
        <dbReference type="ChEBI" id="CHEBI:18420"/>
    </cofactor>
    <text evidence="16">Binds 2 Mg(2+) ions per monomer.</text>
</comment>
<dbReference type="EMBL" id="CP000263">
    <property type="protein sequence ID" value="ABJ90817.1"/>
    <property type="molecule type" value="Genomic_DNA"/>
</dbReference>
<protein>
    <recommendedName>
        <fullName evidence="3 14">Exodeoxyribonuclease I</fullName>
        <ecNumber evidence="2 14">3.1.11.1</ecNumber>
    </recommendedName>
</protein>
<evidence type="ECO:0000256" key="4">
    <source>
        <dbReference type="ARBA" id="ARBA00022722"/>
    </source>
</evidence>
<dbReference type="GO" id="GO:0003677">
    <property type="term" value="F:DNA binding"/>
    <property type="evidence" value="ECO:0007669"/>
    <property type="project" value="UniProtKB-KW"/>
</dbReference>
<dbReference type="InterPro" id="IPR058561">
    <property type="entry name" value="Exonuc_1_C"/>
</dbReference>
<evidence type="ECO:0000256" key="6">
    <source>
        <dbReference type="ARBA" id="ARBA00022763"/>
    </source>
</evidence>
<feature type="domain" description="ExoI SH3-like" evidence="17">
    <location>
        <begin position="201"/>
        <end position="349"/>
    </location>
</feature>
<sequence length="475" mass="57605">MCEYFSKKKIIFYDYETFGKNVALDKVSQFCSIETDNKFSYIIKKTILFCYPPIDYLPDPEAILITKILPQYTYKYGLNEYFLSKKIHDIFSQKNICIIGYNNINFDNLITRNIFYRNLFDPYEWSWKNNNFSWDILNILRAFYIFLPKSMCWYYNSNGTVSFKLSDITLVNNIKHIHIHDAYSDVYATFLITKYLFSKYKNFFLYLYMISKKKYISSFLLNNINKPFFYISSFFGSINYNFGCIMYIGLHPLYKNNIVIFDLSSDFKKIFNLYKKYSTCLISIKKLFNVGIKVVSISKSPLFFSYNSVSLKHCIRLNIDYLKCQKNFFLLKNNFLIKNWIISCFSYKKKEKINDIDLMLYNNFFLNSDRCLLSFIHKNEPKKWMGWSANFLDNRIKKLFFRLKARNFIKLLNFNEIKKWQFYCKNKINFIKLEEYFEKIKKFQLKFNKNDKNFILLEDLFKYIKRNINYINNLI</sequence>
<accession>Q056Y2</accession>
<name>Q056Y2_BUCCC</name>
<comment type="subunit">
    <text evidence="13">Monomer. Interacts with ssb (via C-terminus); this interaction stimulates the exonuclease activity by recruiting the enzyme to its substrate.</text>
</comment>
<reference evidence="19 20" key="1">
    <citation type="journal article" date="2006" name="Science">
        <title>A small microbial genome: the end of a long symbiotic relationship?</title>
        <authorList>
            <person name="Perez-Brocal V."/>
            <person name="Gil R."/>
            <person name="Ramos S."/>
            <person name="Lamelas A."/>
            <person name="Postigo M."/>
            <person name="Michelena J.M."/>
            <person name="Silva F.J."/>
            <person name="Moya A."/>
            <person name="Latorre A."/>
        </authorList>
    </citation>
    <scope>NUCLEOTIDE SEQUENCE [LARGE SCALE GENOMIC DNA]</scope>
    <source>
        <strain evidence="20">Cc</strain>
    </source>
</reference>
<dbReference type="InterPro" id="IPR034747">
    <property type="entry name" value="EXOI_SH3"/>
</dbReference>
<dbReference type="eggNOG" id="COG2925">
    <property type="taxonomic scope" value="Bacteria"/>
</dbReference>
<dbReference type="STRING" id="372461.BCc_364"/>
<dbReference type="HOGENOM" id="CLU_043508_1_1_6"/>
<evidence type="ECO:0000256" key="8">
    <source>
        <dbReference type="ARBA" id="ARBA00022839"/>
    </source>
</evidence>
<keyword evidence="8 14" id="KW-0269">Exonuclease</keyword>
<evidence type="ECO:0000256" key="10">
    <source>
        <dbReference type="ARBA" id="ARBA00023125"/>
    </source>
</evidence>
<feature type="binding site" evidence="16">
    <location>
        <position position="14"/>
    </location>
    <ligand>
        <name>Mg(2+)</name>
        <dbReference type="ChEBI" id="CHEBI:18420"/>
        <label>1</label>
    </ligand>
</feature>
<evidence type="ECO:0000256" key="12">
    <source>
        <dbReference type="ARBA" id="ARBA00046035"/>
    </source>
</evidence>
<dbReference type="InterPro" id="IPR023607">
    <property type="entry name" value="Exodeoxyribonuclease_I"/>
</dbReference>
<dbReference type="InterPro" id="IPR013520">
    <property type="entry name" value="Ribonucl_H"/>
</dbReference>
<evidence type="ECO:0000256" key="1">
    <source>
        <dbReference type="ARBA" id="ARBA00000563"/>
    </source>
</evidence>
<comment type="function">
    <text evidence="12">Degrades single-stranded DNA (ssDNA) in a highly processive manner. Also functions as a DNA deoxyribophosphodiesterase that releases deoxyribose-phosphate moieties following the cleavage of DNA at an apurinic/apyrimidinic (AP) site by either an AP endonuclease or AP lyase.</text>
</comment>
<dbReference type="Gene3D" id="3.30.420.10">
    <property type="entry name" value="Ribonuclease H-like superfamily/Ribonuclease H"/>
    <property type="match status" value="1"/>
</dbReference>
<feature type="binding site" evidence="15">
    <location>
        <position position="164"/>
    </location>
    <ligand>
        <name>substrate</name>
    </ligand>
</feature>
<organism evidence="19 20">
    <name type="scientific">Buchnera aphidicola subsp. Cinara cedri (strain Cc)</name>
    <dbReference type="NCBI Taxonomy" id="372461"/>
    <lineage>
        <taxon>Bacteria</taxon>
        <taxon>Pseudomonadati</taxon>
        <taxon>Pseudomonadota</taxon>
        <taxon>Gammaproteobacteria</taxon>
        <taxon>Enterobacterales</taxon>
        <taxon>Erwiniaceae</taxon>
        <taxon>Buchnera</taxon>
    </lineage>
</organism>
<dbReference type="Pfam" id="PF00929">
    <property type="entry name" value="RNase_T"/>
    <property type="match status" value="1"/>
</dbReference>
<gene>
    <name evidence="19" type="primary">sbcB</name>
    <name evidence="19" type="ordered locus">BCc_364</name>
</gene>
<keyword evidence="10" id="KW-0238">DNA-binding</keyword>
<dbReference type="EC" id="3.1.11.1" evidence="2 14"/>
<evidence type="ECO:0000256" key="3">
    <source>
        <dbReference type="ARBA" id="ARBA00019900"/>
    </source>
</evidence>
<evidence type="ECO:0000256" key="14">
    <source>
        <dbReference type="PIRNR" id="PIRNR000977"/>
    </source>
</evidence>
<evidence type="ECO:0000256" key="5">
    <source>
        <dbReference type="ARBA" id="ARBA00022723"/>
    </source>
</evidence>
<dbReference type="Gene3D" id="1.10.287.1240">
    <property type="match status" value="1"/>
</dbReference>
<evidence type="ECO:0000259" key="18">
    <source>
        <dbReference type="PROSITE" id="PS51785"/>
    </source>
</evidence>
<evidence type="ECO:0000256" key="7">
    <source>
        <dbReference type="ARBA" id="ARBA00022801"/>
    </source>
</evidence>
<dbReference type="Gene3D" id="1.20.1280.70">
    <property type="entry name" value="Exonuclease ExoI, domain 3"/>
    <property type="match status" value="1"/>
</dbReference>
<evidence type="ECO:0000256" key="9">
    <source>
        <dbReference type="ARBA" id="ARBA00022842"/>
    </source>
</evidence>